<evidence type="ECO:0000259" key="3">
    <source>
        <dbReference type="Pfam" id="PF10091"/>
    </source>
</evidence>
<evidence type="ECO:0000313" key="5">
    <source>
        <dbReference type="EMBL" id="CUO65732.1"/>
    </source>
</evidence>
<dbReference type="AlphaFoldDB" id="A0A174GSQ0"/>
<dbReference type="InterPro" id="IPR032812">
    <property type="entry name" value="SbsA_Ig"/>
</dbReference>
<dbReference type="InterPro" id="IPR014755">
    <property type="entry name" value="Cu-Rt/internalin_Ig-like"/>
</dbReference>
<dbReference type="EMBL" id="CYZH01000013">
    <property type="protein sequence ID" value="CUO65732.1"/>
    <property type="molecule type" value="Genomic_DNA"/>
</dbReference>
<proteinExistence type="predicted"/>
<gene>
    <name evidence="5" type="ORF">ERS852397_02495</name>
</gene>
<dbReference type="InterPro" id="IPR019282">
    <property type="entry name" value="Glycoamylase-like_cons_dom"/>
</dbReference>
<feature type="chain" id="PRO_5008022802" evidence="2">
    <location>
        <begin position="23"/>
        <end position="556"/>
    </location>
</feature>
<dbReference type="Gene3D" id="2.60.40.1220">
    <property type="match status" value="1"/>
</dbReference>
<sequence>MKKYLSFTHILFIIIALLTSCSDDNETITTDFRLTTISIGEQQNLSAFTNVDPESSIVLQFSDAVDESTVAKNIRFIELDGEDEFELKVNYQMDADNKKLTVTPENALSNYSDYKFVVYPGIKSAVGEPIFTGKVYSIKTGMEDSDKFDRIDDEELLTLVQRQTFSYFWDFGHPDCGMARERSTSTNTVATGGTGFGVMSIIVATERNFISREAALERIQKIVDFLGRCESYHGAYSHWIYGDSGFIQPFSDIDDGVDLLETSLLFQGLLTARAYFKNGNEAEQKLCADITKLWEAIDWNWFRKESSENVLYWHWSRNHGWEMDLKISGWNEGLIAYVLAASSPTKAIDKVVYDEGWANNGGMKNGKVYYDYVLPLGTDNGGPLFLSQYSFLGINPKGLTDAYANYEEQTRNHALINYNYCVDNPRDYAGYGENCWGLTASDGDNGYSAHSPNNDNGVIAPTAALTSFPFTPEESMKALHFFYYKLGDKIWGKYGFVDAFNLGKQWFDKEFIAINQGPVICMIENYRSGLLWNLFMSDPDIQNGMKKLGFSSPDLK</sequence>
<dbReference type="Proteomes" id="UP000095517">
    <property type="component" value="Unassembled WGS sequence"/>
</dbReference>
<organism evidence="5 6">
    <name type="scientific">Bacteroides finegoldii</name>
    <dbReference type="NCBI Taxonomy" id="338188"/>
    <lineage>
        <taxon>Bacteria</taxon>
        <taxon>Pseudomonadati</taxon>
        <taxon>Bacteroidota</taxon>
        <taxon>Bacteroidia</taxon>
        <taxon>Bacteroidales</taxon>
        <taxon>Bacteroidaceae</taxon>
        <taxon>Bacteroides</taxon>
    </lineage>
</organism>
<keyword evidence="1 2" id="KW-0732">Signal</keyword>
<reference evidence="5 6" key="1">
    <citation type="submission" date="2015-09" db="EMBL/GenBank/DDBJ databases">
        <authorList>
            <consortium name="Pathogen Informatics"/>
        </authorList>
    </citation>
    <scope>NUCLEOTIDE SEQUENCE [LARGE SCALE GENOMIC DNA]</scope>
    <source>
        <strain evidence="5 6">2789STDY5608840</strain>
    </source>
</reference>
<dbReference type="Pfam" id="PF10091">
    <property type="entry name" value="Glycoamylase"/>
    <property type="match status" value="1"/>
</dbReference>
<name>A0A174GSQ0_9BACE</name>
<feature type="domain" description="Glycoamylase-like" evidence="3">
    <location>
        <begin position="326"/>
        <end position="538"/>
    </location>
</feature>
<evidence type="ECO:0000256" key="1">
    <source>
        <dbReference type="ARBA" id="ARBA00022729"/>
    </source>
</evidence>
<dbReference type="Pfam" id="PF13205">
    <property type="entry name" value="Big_5"/>
    <property type="match status" value="1"/>
</dbReference>
<protein>
    <submittedName>
        <fullName evidence="5">Uncharacterized protein conserved in bacteria</fullName>
    </submittedName>
</protein>
<dbReference type="STRING" id="338188.ERS852397_02495"/>
<feature type="domain" description="SbsA Ig-like" evidence="4">
    <location>
        <begin position="49"/>
        <end position="131"/>
    </location>
</feature>
<dbReference type="Gene3D" id="1.50.10.140">
    <property type="match status" value="1"/>
</dbReference>
<evidence type="ECO:0000256" key="2">
    <source>
        <dbReference type="SAM" id="SignalP"/>
    </source>
</evidence>
<evidence type="ECO:0000259" key="4">
    <source>
        <dbReference type="Pfam" id="PF13205"/>
    </source>
</evidence>
<feature type="signal peptide" evidence="2">
    <location>
        <begin position="1"/>
        <end position="22"/>
    </location>
</feature>
<evidence type="ECO:0000313" key="6">
    <source>
        <dbReference type="Proteomes" id="UP000095517"/>
    </source>
</evidence>
<accession>A0A174GSQ0</accession>
<dbReference type="PROSITE" id="PS51257">
    <property type="entry name" value="PROKAR_LIPOPROTEIN"/>
    <property type="match status" value="1"/>
</dbReference>
<dbReference type="RefSeq" id="WP_055279248.1">
    <property type="nucleotide sequence ID" value="NZ_CABIXA010000013.1"/>
</dbReference>